<evidence type="ECO:0000313" key="13">
    <source>
        <dbReference type="EMBL" id="PIK49413.1"/>
    </source>
</evidence>
<gene>
    <name evidence="13" type="ORF">BSL78_13713</name>
</gene>
<dbReference type="InterPro" id="IPR036909">
    <property type="entry name" value="Cyt_c-like_dom_sf"/>
</dbReference>
<evidence type="ECO:0000313" key="14">
    <source>
        <dbReference type="Proteomes" id="UP000230750"/>
    </source>
</evidence>
<dbReference type="EMBL" id="KY856944">
    <property type="protein sequence ID" value="ARW71505.1"/>
    <property type="molecule type" value="mRNA"/>
</dbReference>
<keyword evidence="10" id="KW-0496">Mitochondrion</keyword>
<comment type="function">
    <text evidence="10">Electron carrier protein. The oxidized form of the cytochrome c heme group can accept an electron from the heme group of the cytochrome c1 subunit of cytochrome reductase. Cytochrome c then transfers this electron to the cytochrome oxidase complex, the final protein carrier in the mitochondrial electron-transport chain.</text>
</comment>
<dbReference type="InterPro" id="IPR002327">
    <property type="entry name" value="Cyt_c_1A/1B"/>
</dbReference>
<evidence type="ECO:0000256" key="3">
    <source>
        <dbReference type="ARBA" id="ARBA00022448"/>
    </source>
</evidence>
<comment type="similarity">
    <text evidence="2 9">Belongs to the cytochrome c family.</text>
</comment>
<evidence type="ECO:0000256" key="5">
    <source>
        <dbReference type="ARBA" id="ARBA00022723"/>
    </source>
</evidence>
<evidence type="ECO:0000256" key="9">
    <source>
        <dbReference type="RuleBase" id="RU004426"/>
    </source>
</evidence>
<comment type="subcellular location">
    <subcellularLocation>
        <location evidence="1">Mitochondrion intermembrane space</location>
    </subcellularLocation>
</comment>
<protein>
    <submittedName>
        <fullName evidence="12">Cytochrome c-2</fullName>
    </submittedName>
    <submittedName>
        <fullName evidence="13">Putative cytochrome c, somatic-like</fullName>
    </submittedName>
</protein>
<dbReference type="InterPro" id="IPR009056">
    <property type="entry name" value="Cyt_c-like_dom"/>
</dbReference>
<keyword evidence="6 10" id="KW-0249">Electron transport</keyword>
<dbReference type="EMBL" id="MRZV01000467">
    <property type="protein sequence ID" value="PIK49413.1"/>
    <property type="molecule type" value="Genomic_DNA"/>
</dbReference>
<evidence type="ECO:0000259" key="11">
    <source>
        <dbReference type="PROSITE" id="PS51007"/>
    </source>
</evidence>
<evidence type="ECO:0000313" key="12">
    <source>
        <dbReference type="EMBL" id="ARW71505.1"/>
    </source>
</evidence>
<proteinExistence type="evidence at transcript level"/>
<dbReference type="AlphaFoldDB" id="A0A1Z1MZ97"/>
<feature type="domain" description="Cytochrome c" evidence="11">
    <location>
        <begin position="17"/>
        <end position="121"/>
    </location>
</feature>
<keyword evidence="3 10" id="KW-0813">Transport</keyword>
<reference evidence="12" key="1">
    <citation type="journal article" date="2017" name="Dev. Comp. Immunol.">
        <title>Divergent roles of three cytochrome c in CTSB-modulating coelomocyte apoptosis in Apostichopus japonicus.</title>
        <authorList>
            <person name="Chen H."/>
            <person name="Lv M."/>
            <person name="Lv Z."/>
            <person name="Li C."/>
            <person name="Zhang W."/>
            <person name="Zhao X."/>
            <person name="Duan X."/>
            <person name="Jin C."/>
            <person name="Xiong J."/>
            <person name="Xu F."/>
            <person name="Li Y."/>
        </authorList>
    </citation>
    <scope>NUCLEOTIDE SEQUENCE</scope>
</reference>
<organism evidence="12">
    <name type="scientific">Stichopus japonicus</name>
    <name type="common">Sea cucumber</name>
    <dbReference type="NCBI Taxonomy" id="307972"/>
    <lineage>
        <taxon>Eukaryota</taxon>
        <taxon>Metazoa</taxon>
        <taxon>Echinodermata</taxon>
        <taxon>Eleutherozoa</taxon>
        <taxon>Echinozoa</taxon>
        <taxon>Holothuroidea</taxon>
        <taxon>Aspidochirotacea</taxon>
        <taxon>Aspidochirotida</taxon>
        <taxon>Stichopodidae</taxon>
        <taxon>Apostichopus</taxon>
    </lineage>
</organism>
<dbReference type="SUPFAM" id="SSF46626">
    <property type="entry name" value="Cytochrome c"/>
    <property type="match status" value="1"/>
</dbReference>
<keyword evidence="4 8" id="KW-0349">Heme</keyword>
<evidence type="ECO:0000256" key="8">
    <source>
        <dbReference type="PROSITE-ProRule" id="PRU00433"/>
    </source>
</evidence>
<dbReference type="STRING" id="307972.A0A1Z1MZ97"/>
<dbReference type="PRINTS" id="PR00604">
    <property type="entry name" value="CYTCHRMECIAB"/>
</dbReference>
<dbReference type="OrthoDB" id="449280at2759"/>
<dbReference type="Gene3D" id="1.10.760.10">
    <property type="entry name" value="Cytochrome c-like domain"/>
    <property type="match status" value="1"/>
</dbReference>
<keyword evidence="14" id="KW-1185">Reference proteome</keyword>
<evidence type="ECO:0000256" key="4">
    <source>
        <dbReference type="ARBA" id="ARBA00022617"/>
    </source>
</evidence>
<accession>A0A1Z1MZ97</accession>
<dbReference type="Pfam" id="PF00034">
    <property type="entry name" value="Cytochrom_C"/>
    <property type="match status" value="1"/>
</dbReference>
<comment type="PTM">
    <text evidence="10">Binds 1 heme group per subunit.</text>
</comment>
<dbReference type="GO" id="GO:0046872">
    <property type="term" value="F:metal ion binding"/>
    <property type="evidence" value="ECO:0007669"/>
    <property type="project" value="UniProtKB-KW"/>
</dbReference>
<dbReference type="PROSITE" id="PS51007">
    <property type="entry name" value="CYTC"/>
    <property type="match status" value="1"/>
</dbReference>
<keyword evidence="10" id="KW-0679">Respiratory chain</keyword>
<reference evidence="13 14" key="2">
    <citation type="journal article" date="2017" name="PLoS Biol.">
        <title>The sea cucumber genome provides insights into morphological evolution and visceral regeneration.</title>
        <authorList>
            <person name="Zhang X."/>
            <person name="Sun L."/>
            <person name="Yuan J."/>
            <person name="Sun Y."/>
            <person name="Gao Y."/>
            <person name="Zhang L."/>
            <person name="Li S."/>
            <person name="Dai H."/>
            <person name="Hamel J.F."/>
            <person name="Liu C."/>
            <person name="Yu Y."/>
            <person name="Liu S."/>
            <person name="Lin W."/>
            <person name="Guo K."/>
            <person name="Jin S."/>
            <person name="Xu P."/>
            <person name="Storey K.B."/>
            <person name="Huan P."/>
            <person name="Zhang T."/>
            <person name="Zhou Y."/>
            <person name="Zhang J."/>
            <person name="Lin C."/>
            <person name="Li X."/>
            <person name="Xing L."/>
            <person name="Huo D."/>
            <person name="Sun M."/>
            <person name="Wang L."/>
            <person name="Mercier A."/>
            <person name="Li F."/>
            <person name="Yang H."/>
            <person name="Xiang J."/>
        </authorList>
    </citation>
    <scope>NUCLEOTIDE SEQUENCE [LARGE SCALE GENOMIC DNA]</scope>
    <source>
        <strain evidence="13">Shaxun</strain>
        <tissue evidence="13">Muscle</tissue>
    </source>
</reference>
<name>A0A1Z1MZ97_STIJA</name>
<evidence type="ECO:0000256" key="7">
    <source>
        <dbReference type="ARBA" id="ARBA00023004"/>
    </source>
</evidence>
<keyword evidence="7 8" id="KW-0408">Iron</keyword>
<keyword evidence="5 8" id="KW-0479">Metal-binding</keyword>
<sequence length="126" mass="14043">MGNLPKMTILKTDDALGDPTKGAKIFKEHCAGCHAISKDMKHKMGPNLYALWGRTASTLPDFDYAKGYTESEKKKGIIWGDESLVYYMTKVHIPGTGMIFKGLCENKQDRQDVIAYLKDATDPKKA</sequence>
<evidence type="ECO:0000256" key="6">
    <source>
        <dbReference type="ARBA" id="ARBA00022982"/>
    </source>
</evidence>
<dbReference type="GO" id="GO:0020037">
    <property type="term" value="F:heme binding"/>
    <property type="evidence" value="ECO:0007669"/>
    <property type="project" value="InterPro"/>
</dbReference>
<evidence type="ECO:0000256" key="2">
    <source>
        <dbReference type="ARBA" id="ARBA00006488"/>
    </source>
</evidence>
<dbReference type="GO" id="GO:0009055">
    <property type="term" value="F:electron transfer activity"/>
    <property type="evidence" value="ECO:0007669"/>
    <property type="project" value="InterPro"/>
</dbReference>
<dbReference type="Proteomes" id="UP000230750">
    <property type="component" value="Unassembled WGS sequence"/>
</dbReference>
<dbReference type="GO" id="GO:0005758">
    <property type="term" value="C:mitochondrial intermembrane space"/>
    <property type="evidence" value="ECO:0007669"/>
    <property type="project" value="UniProtKB-SubCell"/>
</dbReference>
<evidence type="ECO:0000256" key="1">
    <source>
        <dbReference type="ARBA" id="ARBA00004569"/>
    </source>
</evidence>
<dbReference type="PANTHER" id="PTHR11961">
    <property type="entry name" value="CYTOCHROME C"/>
    <property type="match status" value="1"/>
</dbReference>
<evidence type="ECO:0000256" key="10">
    <source>
        <dbReference type="RuleBase" id="RU004427"/>
    </source>
</evidence>